<dbReference type="SMART" id="SM00220">
    <property type="entry name" value="S_TKc"/>
    <property type="match status" value="1"/>
</dbReference>
<dbReference type="PROSITE" id="PS50011">
    <property type="entry name" value="PROTEIN_KINASE_DOM"/>
    <property type="match status" value="1"/>
</dbReference>
<keyword evidence="3" id="KW-0808">Transferase</keyword>
<dbReference type="SUPFAM" id="SSF56112">
    <property type="entry name" value="Protein kinase-like (PK-like)"/>
    <property type="match status" value="1"/>
</dbReference>
<dbReference type="PROSITE" id="PS00108">
    <property type="entry name" value="PROTEIN_KINASE_ST"/>
    <property type="match status" value="1"/>
</dbReference>
<reference evidence="9 10" key="1">
    <citation type="submission" date="2020-04" db="EMBL/GenBank/DDBJ databases">
        <title>Phylogenetic Diversity and Antibacterial Activity against Ralstonia solanacearum of Endophytic Actinomycete Isolated from Moss.</title>
        <authorList>
            <person name="Zhuang X."/>
        </authorList>
    </citation>
    <scope>NUCLEOTIDE SEQUENCE [LARGE SCALE GENOMIC DNA]</scope>
    <source>
        <strain evidence="9 10">LD120</strain>
    </source>
</reference>
<gene>
    <name evidence="9" type="ORF">HFV08_29440</name>
</gene>
<dbReference type="CDD" id="cd14014">
    <property type="entry name" value="STKc_PknB_like"/>
    <property type="match status" value="1"/>
</dbReference>
<dbReference type="GO" id="GO:0004674">
    <property type="term" value="F:protein serine/threonine kinase activity"/>
    <property type="evidence" value="ECO:0007669"/>
    <property type="project" value="UniProtKB-KW"/>
</dbReference>
<feature type="compositionally biased region" description="Pro residues" evidence="7">
    <location>
        <begin position="1"/>
        <end position="11"/>
    </location>
</feature>
<dbReference type="Pfam" id="PF00069">
    <property type="entry name" value="Pkinase"/>
    <property type="match status" value="1"/>
</dbReference>
<organism evidence="9 10">
    <name type="scientific">Streptomyces physcomitrii</name>
    <dbReference type="NCBI Taxonomy" id="2724184"/>
    <lineage>
        <taxon>Bacteria</taxon>
        <taxon>Bacillati</taxon>
        <taxon>Actinomycetota</taxon>
        <taxon>Actinomycetes</taxon>
        <taxon>Kitasatosporales</taxon>
        <taxon>Streptomycetaceae</taxon>
        <taxon>Streptomyces</taxon>
    </lineage>
</organism>
<dbReference type="InterPro" id="IPR008271">
    <property type="entry name" value="Ser/Thr_kinase_AS"/>
</dbReference>
<dbReference type="Gene3D" id="1.10.510.10">
    <property type="entry name" value="Transferase(Phosphotransferase) domain 1"/>
    <property type="match status" value="1"/>
</dbReference>
<evidence type="ECO:0000256" key="4">
    <source>
        <dbReference type="ARBA" id="ARBA00022741"/>
    </source>
</evidence>
<proteinExistence type="predicted"/>
<comment type="caution">
    <text evidence="9">The sequence shown here is derived from an EMBL/GenBank/DDBJ whole genome shotgun (WGS) entry which is preliminary data.</text>
</comment>
<dbReference type="InterPro" id="IPR011009">
    <property type="entry name" value="Kinase-like_dom_sf"/>
</dbReference>
<dbReference type="PANTHER" id="PTHR43289:SF6">
    <property type="entry name" value="SERINE_THREONINE-PROTEIN KINASE NEKL-3"/>
    <property type="match status" value="1"/>
</dbReference>
<feature type="region of interest" description="Disordered" evidence="7">
    <location>
        <begin position="1"/>
        <end position="55"/>
    </location>
</feature>
<protein>
    <recommendedName>
        <fullName evidence="1">non-specific serine/threonine protein kinase</fullName>
        <ecNumber evidence="1">2.7.11.1</ecNumber>
    </recommendedName>
</protein>
<dbReference type="InterPro" id="IPR000719">
    <property type="entry name" value="Prot_kinase_dom"/>
</dbReference>
<accession>A0ABX1HAZ8</accession>
<dbReference type="Gene3D" id="3.30.200.20">
    <property type="entry name" value="Phosphorylase Kinase, domain 1"/>
    <property type="match status" value="1"/>
</dbReference>
<keyword evidence="5 9" id="KW-0418">Kinase</keyword>
<evidence type="ECO:0000256" key="5">
    <source>
        <dbReference type="ARBA" id="ARBA00022777"/>
    </source>
</evidence>
<dbReference type="Proteomes" id="UP000772196">
    <property type="component" value="Unassembled WGS sequence"/>
</dbReference>
<evidence type="ECO:0000256" key="6">
    <source>
        <dbReference type="ARBA" id="ARBA00022840"/>
    </source>
</evidence>
<keyword evidence="6" id="KW-0067">ATP-binding</keyword>
<evidence type="ECO:0000256" key="3">
    <source>
        <dbReference type="ARBA" id="ARBA00022679"/>
    </source>
</evidence>
<evidence type="ECO:0000313" key="10">
    <source>
        <dbReference type="Proteomes" id="UP000772196"/>
    </source>
</evidence>
<name>A0ABX1HAZ8_9ACTN</name>
<dbReference type="EC" id="2.7.11.1" evidence="1"/>
<evidence type="ECO:0000256" key="1">
    <source>
        <dbReference type="ARBA" id="ARBA00012513"/>
    </source>
</evidence>
<evidence type="ECO:0000313" key="9">
    <source>
        <dbReference type="EMBL" id="NKI45293.1"/>
    </source>
</evidence>
<keyword evidence="10" id="KW-1185">Reference proteome</keyword>
<keyword evidence="2 9" id="KW-0723">Serine/threonine-protein kinase</keyword>
<dbReference type="EMBL" id="JAAWWP010000031">
    <property type="protein sequence ID" value="NKI45293.1"/>
    <property type="molecule type" value="Genomic_DNA"/>
</dbReference>
<evidence type="ECO:0000256" key="2">
    <source>
        <dbReference type="ARBA" id="ARBA00022527"/>
    </source>
</evidence>
<keyword evidence="4" id="KW-0547">Nucleotide-binding</keyword>
<dbReference type="PANTHER" id="PTHR43289">
    <property type="entry name" value="MITOGEN-ACTIVATED PROTEIN KINASE KINASE KINASE 20-RELATED"/>
    <property type="match status" value="1"/>
</dbReference>
<evidence type="ECO:0000259" key="8">
    <source>
        <dbReference type="PROSITE" id="PS50011"/>
    </source>
</evidence>
<evidence type="ECO:0000256" key="7">
    <source>
        <dbReference type="SAM" id="MobiDB-lite"/>
    </source>
</evidence>
<feature type="domain" description="Protein kinase" evidence="8">
    <location>
        <begin position="91"/>
        <end position="333"/>
    </location>
</feature>
<sequence length="713" mass="75023">MPVSGPGPPGPAQDHATGSGQASPRFRPGTRWIETLSREPPPSTAANGRDTGSALGGTQYIRSAFRGCRGGFRSFVEGSAAVRRGERVGKYRLTGGPVEGGQGAVWFAVDTELGRPVVLKRARVGDTGPGSFDQVLAEARALAKFSHPHVVTLYDAVRTGKDERAAFWLVLEHVQGGSLDVPLKLTPQLAGGVGAQIAGALAALHAKGLVHCDVKPGNIVITEDRTAKLADFGAALRVDSHTTITPNGPLSLTPAFAAPEAIRGAPERASDVFSLGVTLYQLVTGTPPLRGPGHAVRLETLSPRLGPLTEVLTAMLQRDPGARPSAAAAQGSLTELTGGPRALAEDHRRELDTLQLAPATGRFTEASLPGPARPTVAWDRTAPLRRRPLLAAGAAVAAALAVAVPLLLMNGDGKEAKEDGAAPATGRPPGAAAFLGDHRTADPCGLLEVRGFDAYEEALPDRDQGNFNRCDLRLQADGEDVVDVRVEFDEEGLPEQERRRTEGGVTVVELAEKSSECERVLRVTESPEEGSVRVTAVAREPGELRQELCQTAGIATAFAAGVLDGGGVPRRKADFDDRSLALMDACSLLDQKVLEKDPGVSVGEPEAGFGDWACQWKSTSDMEVDLQFDQGKSPRGPGVGEVTYSGHGGFVMPDHEGPRSCRVELVHRTYLGEGQRRGTERVAFTVQRAPGKVDPCKVGKDLAKSAAESLSSA</sequence>